<dbReference type="PANTHER" id="PTHR33490:SF6">
    <property type="entry name" value="SLL1049 PROTEIN"/>
    <property type="match status" value="1"/>
</dbReference>
<reference evidence="2" key="2">
    <citation type="submission" date="2014-02" db="EMBL/GenBank/DDBJ databases">
        <authorList>
            <person name="Curson A.R.J."/>
            <person name="Burns O.J."/>
            <person name="Voget S."/>
            <person name="Daniel R."/>
            <person name="Todd J.D."/>
            <person name="McInnis K."/>
            <person name="Wexler M."/>
            <person name="Johnston A.W.B."/>
        </authorList>
    </citation>
    <scope>NUCLEOTIDE SEQUENCE</scope>
</reference>
<dbReference type="Gene3D" id="3.10.620.30">
    <property type="match status" value="1"/>
</dbReference>
<dbReference type="SMART" id="SM00460">
    <property type="entry name" value="TGc"/>
    <property type="match status" value="1"/>
</dbReference>
<evidence type="ECO:0000313" key="2">
    <source>
        <dbReference type="EMBL" id="AIE77275.1"/>
    </source>
</evidence>
<proteinExistence type="predicted"/>
<organism evidence="2">
    <name type="scientific">uncultured bacterium pBIO2079</name>
    <dbReference type="NCBI Taxonomy" id="1478040"/>
    <lineage>
        <taxon>Bacteria</taxon>
        <taxon>environmental samples</taxon>
    </lineage>
</organism>
<protein>
    <recommendedName>
        <fullName evidence="1">Transglutaminase-like domain-containing protein</fullName>
    </recommendedName>
</protein>
<dbReference type="SUPFAM" id="SSF54001">
    <property type="entry name" value="Cysteine proteinases"/>
    <property type="match status" value="1"/>
</dbReference>
<name>A0A075FAD9_9BACT</name>
<dbReference type="InterPro" id="IPR038765">
    <property type="entry name" value="Papain-like_cys_pep_sf"/>
</dbReference>
<dbReference type="InterPro" id="IPR002931">
    <property type="entry name" value="Transglutaminase-like"/>
</dbReference>
<feature type="domain" description="Transglutaminase-like" evidence="1">
    <location>
        <begin position="184"/>
        <end position="255"/>
    </location>
</feature>
<dbReference type="EMBL" id="KJ531199">
    <property type="protein sequence ID" value="AIE77275.1"/>
    <property type="molecule type" value="Genomic_DNA"/>
</dbReference>
<dbReference type="PANTHER" id="PTHR33490">
    <property type="entry name" value="BLR5614 PROTEIN-RELATED"/>
    <property type="match status" value="1"/>
</dbReference>
<accession>A0A075FAD9</accession>
<sequence>MLQPIPIKAEGLRNNNQDTTCYILKSYVKIENNSKTSASRVKLEVPIIANINSPYQKIIAEKFSIAPVAINESDNGNRMAVFDIGNIKPGSKITIVAEYKIKVYGSNWLNSSNDLHLNHPQIYLSPGPKIESNSPEIKAIAQNILNQVDNHDEVAIAQAAFDYTIKTLKYSLYAPSVNQGALSALENGAGSCVEFASLFVAITRAAGVPARIVNGFADKVAPLSKADSNINLDSRHQWAEFFVDGKGWIPADPTLSTSRLRVFGKLPTGYYVAQNYGDSPIKGKYNGGKLSISYGGYWIREVANF</sequence>
<gene>
    <name evidence="2" type="ORF">pBIO2079_14</name>
</gene>
<dbReference type="AlphaFoldDB" id="A0A075FAD9"/>
<evidence type="ECO:0000259" key="1">
    <source>
        <dbReference type="SMART" id="SM00460"/>
    </source>
</evidence>
<dbReference type="Pfam" id="PF01841">
    <property type="entry name" value="Transglut_core"/>
    <property type="match status" value="1"/>
</dbReference>
<reference evidence="2" key="1">
    <citation type="journal article" date="2014" name="PLoS ONE">
        <title>Screening of metagenomic and genomic libraries reveals three classes of bacterial enzymes that overcome the toxicity of acrylate.</title>
        <authorList>
            <person name="Curson A.R."/>
            <person name="Burns O.J."/>
            <person name="Voget S."/>
            <person name="Daniel R."/>
            <person name="Todd J.D."/>
            <person name="McInnis K."/>
            <person name="Wexler M."/>
            <person name="Johnston A.W."/>
        </authorList>
    </citation>
    <scope>NUCLEOTIDE SEQUENCE</scope>
</reference>